<protein>
    <submittedName>
        <fullName evidence="1">Uncharacterized protein</fullName>
    </submittedName>
</protein>
<reference evidence="1 2" key="1">
    <citation type="submission" date="2019-05" db="EMBL/GenBank/DDBJ databases">
        <title>Another draft genome of Portunus trituberculatus and its Hox gene families provides insights of decapod evolution.</title>
        <authorList>
            <person name="Jeong J.-H."/>
            <person name="Song I."/>
            <person name="Kim S."/>
            <person name="Choi T."/>
            <person name="Kim D."/>
            <person name="Ryu S."/>
            <person name="Kim W."/>
        </authorList>
    </citation>
    <scope>NUCLEOTIDE SEQUENCE [LARGE SCALE GENOMIC DNA]</scope>
    <source>
        <tissue evidence="1">Muscle</tissue>
    </source>
</reference>
<name>A0A5B7DZZ1_PORTR</name>
<dbReference type="EMBL" id="VSRR010001651">
    <property type="protein sequence ID" value="MPC26785.1"/>
    <property type="molecule type" value="Genomic_DNA"/>
</dbReference>
<organism evidence="1 2">
    <name type="scientific">Portunus trituberculatus</name>
    <name type="common">Swimming crab</name>
    <name type="synonym">Neptunus trituberculatus</name>
    <dbReference type="NCBI Taxonomy" id="210409"/>
    <lineage>
        <taxon>Eukaryota</taxon>
        <taxon>Metazoa</taxon>
        <taxon>Ecdysozoa</taxon>
        <taxon>Arthropoda</taxon>
        <taxon>Crustacea</taxon>
        <taxon>Multicrustacea</taxon>
        <taxon>Malacostraca</taxon>
        <taxon>Eumalacostraca</taxon>
        <taxon>Eucarida</taxon>
        <taxon>Decapoda</taxon>
        <taxon>Pleocyemata</taxon>
        <taxon>Brachyura</taxon>
        <taxon>Eubrachyura</taxon>
        <taxon>Portunoidea</taxon>
        <taxon>Portunidae</taxon>
        <taxon>Portuninae</taxon>
        <taxon>Portunus</taxon>
    </lineage>
</organism>
<gene>
    <name evidence="1" type="ORF">E2C01_019935</name>
</gene>
<evidence type="ECO:0000313" key="2">
    <source>
        <dbReference type="Proteomes" id="UP000324222"/>
    </source>
</evidence>
<comment type="caution">
    <text evidence="1">The sequence shown here is derived from an EMBL/GenBank/DDBJ whole genome shotgun (WGS) entry which is preliminary data.</text>
</comment>
<evidence type="ECO:0000313" key="1">
    <source>
        <dbReference type="EMBL" id="MPC26785.1"/>
    </source>
</evidence>
<keyword evidence="2" id="KW-1185">Reference proteome</keyword>
<accession>A0A5B7DZZ1</accession>
<sequence length="233" mass="26360">MFLINIQLFCGAASRKFFLNIDSCVKIPWITSAVHFLNLNFKGLTWLLRLKEELLSVLPSSISTSACHSSPSHSSDSSLLMLLLDEAKKRNMMKEMKPRSAVEEFLEPFHECTIMKDFVPPFQLVSLKDILDEQTSNNSSMTSNQDQQIGHSSQFNDFWSYNISPESKYSNVLVGNHESSPRSIPVSVAIRPVVSWAAAVEAVRMWDQRNTINKSTVRNMVKCKDAIKNAVEE</sequence>
<proteinExistence type="predicted"/>
<dbReference type="Proteomes" id="UP000324222">
    <property type="component" value="Unassembled WGS sequence"/>
</dbReference>
<dbReference type="AlphaFoldDB" id="A0A5B7DZZ1"/>
<dbReference type="OrthoDB" id="2314520at2759"/>